<evidence type="ECO:0000259" key="10">
    <source>
        <dbReference type="PROSITE" id="PS51123"/>
    </source>
</evidence>
<dbReference type="CDD" id="cd07185">
    <property type="entry name" value="OmpA_C-like"/>
    <property type="match status" value="1"/>
</dbReference>
<reference evidence="12" key="1">
    <citation type="journal article" date="2019" name="Int. J. Syst. Evol. Microbiol.">
        <title>The Global Catalogue of Microorganisms (GCM) 10K type strain sequencing project: providing services to taxonomists for standard genome sequencing and annotation.</title>
        <authorList>
            <consortium name="The Broad Institute Genomics Platform"/>
            <consortium name="The Broad Institute Genome Sequencing Center for Infectious Disease"/>
            <person name="Wu L."/>
            <person name="Ma J."/>
        </authorList>
    </citation>
    <scope>NUCLEOTIDE SEQUENCE [LARGE SCALE GENOMIC DNA]</scope>
    <source>
        <strain evidence="12">JCM 17555</strain>
    </source>
</reference>
<feature type="region of interest" description="Disordered" evidence="8">
    <location>
        <begin position="72"/>
        <end position="102"/>
    </location>
</feature>
<dbReference type="Pfam" id="PF13677">
    <property type="entry name" value="MotB_plug"/>
    <property type="match status" value="1"/>
</dbReference>
<evidence type="ECO:0000256" key="8">
    <source>
        <dbReference type="SAM" id="MobiDB-lite"/>
    </source>
</evidence>
<keyword evidence="11" id="KW-0969">Cilium</keyword>
<comment type="similarity">
    <text evidence="2">Belongs to the MotB family.</text>
</comment>
<dbReference type="InterPro" id="IPR006665">
    <property type="entry name" value="OmpA-like"/>
</dbReference>
<keyword evidence="12" id="KW-1185">Reference proteome</keyword>
<dbReference type="EMBL" id="BAABBO010000001">
    <property type="protein sequence ID" value="GAA3948267.1"/>
    <property type="molecule type" value="Genomic_DNA"/>
</dbReference>
<gene>
    <name evidence="11" type="primary">motD</name>
    <name evidence="11" type="ORF">GCM10022278_04290</name>
</gene>
<dbReference type="Pfam" id="PF00691">
    <property type="entry name" value="OmpA"/>
    <property type="match status" value="1"/>
</dbReference>
<dbReference type="PANTHER" id="PTHR30329">
    <property type="entry name" value="STATOR ELEMENT OF FLAGELLAR MOTOR COMPLEX"/>
    <property type="match status" value="1"/>
</dbReference>
<feature type="transmembrane region" description="Helical" evidence="9">
    <location>
        <begin position="20"/>
        <end position="39"/>
    </location>
</feature>
<dbReference type="InterPro" id="IPR025713">
    <property type="entry name" value="MotB-like_N_dom"/>
</dbReference>
<dbReference type="Gene3D" id="3.30.1330.60">
    <property type="entry name" value="OmpA-like domain"/>
    <property type="match status" value="1"/>
</dbReference>
<keyword evidence="11" id="KW-0966">Cell projection</keyword>
<dbReference type="RefSeq" id="WP_344802805.1">
    <property type="nucleotide sequence ID" value="NZ_BAABBO010000001.1"/>
</dbReference>
<dbReference type="InterPro" id="IPR050330">
    <property type="entry name" value="Bact_OuterMem_StrucFunc"/>
</dbReference>
<keyword evidence="11" id="KW-0282">Flagellum</keyword>
<sequence length="265" mass="29526">MRRQRQKRPDPPENHERWLVSYADFITLLFAFFVVMYSVSSVNDGKYKILSQTLDGVFSATQRSIKPIQIGEESAAQPQTDVPNLLPFDQPDRDEGTTLHSDADGRLKDISRRFESKLKTLIGQGLVTVEVTDEWIELSLRNNLLFTSGDALPVNAAFTLVDSISEILKDYSNAIVVEGFTDNIPIRSSVYPSNWELSAARAAAMARLLIMGGVGPQQVAAVGYGEYQPLADNETPAGRARNRRVVILVAKSDKVRQFIRRTPAE</sequence>
<evidence type="ECO:0000256" key="1">
    <source>
        <dbReference type="ARBA" id="ARBA00004162"/>
    </source>
</evidence>
<dbReference type="PANTHER" id="PTHR30329:SF20">
    <property type="entry name" value="EXPORTED PROTEIN"/>
    <property type="match status" value="1"/>
</dbReference>
<proteinExistence type="inferred from homology"/>
<feature type="domain" description="OmpA-like" evidence="10">
    <location>
        <begin position="133"/>
        <end position="253"/>
    </location>
</feature>
<evidence type="ECO:0000256" key="2">
    <source>
        <dbReference type="ARBA" id="ARBA00008914"/>
    </source>
</evidence>
<feature type="compositionally biased region" description="Basic and acidic residues" evidence="8">
    <location>
        <begin position="90"/>
        <end position="102"/>
    </location>
</feature>
<dbReference type="NCBIfam" id="NF006541">
    <property type="entry name" value="PRK09038.1"/>
    <property type="match status" value="1"/>
</dbReference>
<evidence type="ECO:0000313" key="12">
    <source>
        <dbReference type="Proteomes" id="UP001501337"/>
    </source>
</evidence>
<evidence type="ECO:0000256" key="6">
    <source>
        <dbReference type="ARBA" id="ARBA00023136"/>
    </source>
</evidence>
<keyword evidence="3" id="KW-1003">Cell membrane</keyword>
<keyword evidence="5 9" id="KW-1133">Transmembrane helix</keyword>
<evidence type="ECO:0000313" key="11">
    <source>
        <dbReference type="EMBL" id="GAA3948267.1"/>
    </source>
</evidence>
<comment type="caution">
    <text evidence="11">The sequence shown here is derived from an EMBL/GenBank/DDBJ whole genome shotgun (WGS) entry which is preliminary data.</text>
</comment>
<dbReference type="PROSITE" id="PS51123">
    <property type="entry name" value="OMPA_2"/>
    <property type="match status" value="1"/>
</dbReference>
<evidence type="ECO:0000256" key="5">
    <source>
        <dbReference type="ARBA" id="ARBA00022989"/>
    </source>
</evidence>
<dbReference type="InterPro" id="IPR036737">
    <property type="entry name" value="OmpA-like_sf"/>
</dbReference>
<accession>A0ABP7NJD1</accession>
<dbReference type="Proteomes" id="UP001501337">
    <property type="component" value="Unassembled WGS sequence"/>
</dbReference>
<comment type="subcellular location">
    <subcellularLocation>
        <location evidence="1">Cell membrane</location>
        <topology evidence="1">Single-pass membrane protein</topology>
    </subcellularLocation>
</comment>
<evidence type="ECO:0000256" key="7">
    <source>
        <dbReference type="PROSITE-ProRule" id="PRU00473"/>
    </source>
</evidence>
<protein>
    <submittedName>
        <fullName evidence="11">Flagellar motor protein MotD</fullName>
    </submittedName>
</protein>
<evidence type="ECO:0000256" key="3">
    <source>
        <dbReference type="ARBA" id="ARBA00022475"/>
    </source>
</evidence>
<organism evidence="11 12">
    <name type="scientific">Allohahella marinimesophila</name>
    <dbReference type="NCBI Taxonomy" id="1054972"/>
    <lineage>
        <taxon>Bacteria</taxon>
        <taxon>Pseudomonadati</taxon>
        <taxon>Pseudomonadota</taxon>
        <taxon>Gammaproteobacteria</taxon>
        <taxon>Oceanospirillales</taxon>
        <taxon>Hahellaceae</taxon>
        <taxon>Allohahella</taxon>
    </lineage>
</organism>
<evidence type="ECO:0000256" key="9">
    <source>
        <dbReference type="SAM" id="Phobius"/>
    </source>
</evidence>
<evidence type="ECO:0000256" key="4">
    <source>
        <dbReference type="ARBA" id="ARBA00022692"/>
    </source>
</evidence>
<keyword evidence="4 9" id="KW-0812">Transmembrane</keyword>
<dbReference type="SUPFAM" id="SSF103088">
    <property type="entry name" value="OmpA-like"/>
    <property type="match status" value="1"/>
</dbReference>
<name>A0ABP7NJD1_9GAMM</name>
<keyword evidence="6 7" id="KW-0472">Membrane</keyword>